<evidence type="ECO:0000259" key="4">
    <source>
        <dbReference type="Pfam" id="PF00561"/>
    </source>
</evidence>
<feature type="domain" description="AB hydrolase-1" evidence="4">
    <location>
        <begin position="65"/>
        <end position="224"/>
    </location>
</feature>
<evidence type="ECO:0000256" key="3">
    <source>
        <dbReference type="SAM" id="MobiDB-lite"/>
    </source>
</evidence>
<accession>A0ABT0R4J5</accession>
<comment type="caution">
    <text evidence="5">The sequence shown here is derived from an EMBL/GenBank/DDBJ whole genome shotgun (WGS) entry which is preliminary data.</text>
</comment>
<dbReference type="GO" id="GO:0016787">
    <property type="term" value="F:hydrolase activity"/>
    <property type="evidence" value="ECO:0007669"/>
    <property type="project" value="UniProtKB-KW"/>
</dbReference>
<dbReference type="SUPFAM" id="SSF53474">
    <property type="entry name" value="alpha/beta-Hydrolases"/>
    <property type="match status" value="1"/>
</dbReference>
<dbReference type="PRINTS" id="PR00793">
    <property type="entry name" value="PROAMNOPTASE"/>
</dbReference>
<feature type="region of interest" description="Disordered" evidence="3">
    <location>
        <begin position="1"/>
        <end position="20"/>
    </location>
</feature>
<dbReference type="InterPro" id="IPR029058">
    <property type="entry name" value="AB_hydrolase_fold"/>
</dbReference>
<dbReference type="EMBL" id="JAKNCJ010000013">
    <property type="protein sequence ID" value="MCL6424398.1"/>
    <property type="molecule type" value="Genomic_DNA"/>
</dbReference>
<name>A0ABT0R4J5_9MICO</name>
<protein>
    <submittedName>
        <fullName evidence="5">Alpha/beta hydrolase</fullName>
    </submittedName>
</protein>
<dbReference type="RefSeq" id="WP_249738477.1">
    <property type="nucleotide sequence ID" value="NZ_JAKNCJ010000013.1"/>
</dbReference>
<keyword evidence="6" id="KW-1185">Reference proteome</keyword>
<sequence>MTSPAAAPAPSSTLSSTPWSAPGLRITDHVLEVPLDHGAAAGPSAPHLSLFARELAAPGGEDRPFLLYLQGGPGFEAPRSDGPSSPPWLARALRDFRVIMLDQRGTGRSTPVGLDSALPEGAIPGASTLREATPAQQADYLALFRADSIVADAELLRVALGAETWTVLGQSFGGFTTLRYLSVASRSVAAAMFTGGLPVLGPRIDEAYALTWDGMIARSERHWSRFPGDRERMRALVDLARSGDLSTADGAPVGTERLRRLGHLLGASGGQEKLHHLLELDPRSPAFRADLAGALPFSGRNPIYAVLHESCWADGGATRWAAQRTMPDAVREDPTLLAGEHMHREAIAEDPQLAPWAEAAELLAAREWPALYDPAALAEATCPVAAAVYYDDAYVPRELSLETASHLRDPRLWITSEFEHNGLRASGEGVLDHLLGLVTGERRG</sequence>
<proteinExistence type="inferred from homology"/>
<dbReference type="InterPro" id="IPR000073">
    <property type="entry name" value="AB_hydrolase_1"/>
</dbReference>
<keyword evidence="2 5" id="KW-0378">Hydrolase</keyword>
<dbReference type="PANTHER" id="PTHR43248">
    <property type="entry name" value="2-SUCCINYL-6-HYDROXY-2,4-CYCLOHEXADIENE-1-CARBOXYLATE SYNTHASE"/>
    <property type="match status" value="1"/>
</dbReference>
<dbReference type="Gene3D" id="3.40.50.1820">
    <property type="entry name" value="alpha/beta hydrolase"/>
    <property type="match status" value="1"/>
</dbReference>
<evidence type="ECO:0000256" key="1">
    <source>
        <dbReference type="ARBA" id="ARBA00010088"/>
    </source>
</evidence>
<reference evidence="5" key="1">
    <citation type="submission" date="2022-02" db="EMBL/GenBank/DDBJ databases">
        <authorList>
            <person name="Lee M."/>
            <person name="Kim S.-J."/>
            <person name="Jung M.-Y."/>
        </authorList>
    </citation>
    <scope>NUCLEOTIDE SEQUENCE</scope>
    <source>
        <strain evidence="5">JHP9</strain>
    </source>
</reference>
<dbReference type="InterPro" id="IPR051601">
    <property type="entry name" value="Serine_prot/Carboxylest_S33"/>
</dbReference>
<dbReference type="Pfam" id="PF00561">
    <property type="entry name" value="Abhydrolase_1"/>
    <property type="match status" value="1"/>
</dbReference>
<evidence type="ECO:0000313" key="5">
    <source>
        <dbReference type="EMBL" id="MCL6424398.1"/>
    </source>
</evidence>
<dbReference type="PANTHER" id="PTHR43248:SF2">
    <property type="entry name" value="PROLYL AMINOPEPTIDASE"/>
    <property type="match status" value="1"/>
</dbReference>
<evidence type="ECO:0000256" key="2">
    <source>
        <dbReference type="ARBA" id="ARBA00022801"/>
    </source>
</evidence>
<dbReference type="InterPro" id="IPR002410">
    <property type="entry name" value="Peptidase_S33"/>
</dbReference>
<comment type="similarity">
    <text evidence="1">Belongs to the peptidase S33 family.</text>
</comment>
<gene>
    <name evidence="5" type="ORF">Bequi_13595</name>
</gene>
<organism evidence="5 6">
    <name type="scientific">Brachybacterium equifaecis</name>
    <dbReference type="NCBI Taxonomy" id="2910770"/>
    <lineage>
        <taxon>Bacteria</taxon>
        <taxon>Bacillati</taxon>
        <taxon>Actinomycetota</taxon>
        <taxon>Actinomycetes</taxon>
        <taxon>Micrococcales</taxon>
        <taxon>Dermabacteraceae</taxon>
        <taxon>Brachybacterium</taxon>
    </lineage>
</organism>
<evidence type="ECO:0000313" key="6">
    <source>
        <dbReference type="Proteomes" id="UP001203761"/>
    </source>
</evidence>
<dbReference type="Proteomes" id="UP001203761">
    <property type="component" value="Unassembled WGS sequence"/>
</dbReference>